<keyword evidence="3 8" id="KW-0812">Transmembrane</keyword>
<dbReference type="AlphaFoldDB" id="A0A2Y9E884"/>
<dbReference type="KEGG" id="tmu:101352320"/>
<name>A0A2Y9E884_TRIMA</name>
<dbReference type="OrthoDB" id="6434091at2759"/>
<keyword evidence="6 8" id="KW-0472">Membrane</keyword>
<evidence type="ECO:0000256" key="6">
    <source>
        <dbReference type="ARBA" id="ARBA00023136"/>
    </source>
</evidence>
<evidence type="ECO:0000313" key="11">
    <source>
        <dbReference type="Proteomes" id="UP000248480"/>
    </source>
</evidence>
<feature type="transmembrane region" description="Helical" evidence="8">
    <location>
        <begin position="330"/>
        <end position="348"/>
    </location>
</feature>
<feature type="domain" description="Ig-like" evidence="10">
    <location>
        <begin position="193"/>
        <end position="306"/>
    </location>
</feature>
<dbReference type="InterPro" id="IPR039311">
    <property type="entry name" value="FAM187A/B"/>
</dbReference>
<evidence type="ECO:0000256" key="9">
    <source>
        <dbReference type="SAM" id="SignalP"/>
    </source>
</evidence>
<dbReference type="PANTHER" id="PTHR32178:SF8">
    <property type="entry name" value="PROTEIN FAM187B"/>
    <property type="match status" value="1"/>
</dbReference>
<comment type="subcellular location">
    <subcellularLocation>
        <location evidence="1">Membrane</location>
        <topology evidence="1">Single-pass type I membrane protein</topology>
    </subcellularLocation>
</comment>
<feature type="domain" description="Ig-like" evidence="10">
    <location>
        <begin position="17"/>
        <end position="110"/>
    </location>
</feature>
<evidence type="ECO:0000259" key="10">
    <source>
        <dbReference type="PROSITE" id="PS50835"/>
    </source>
</evidence>
<evidence type="ECO:0000256" key="4">
    <source>
        <dbReference type="ARBA" id="ARBA00022729"/>
    </source>
</evidence>
<reference evidence="12" key="1">
    <citation type="submission" date="2025-08" db="UniProtKB">
        <authorList>
            <consortium name="RefSeq"/>
        </authorList>
    </citation>
    <scope>IDENTIFICATION</scope>
</reference>
<dbReference type="STRING" id="127582.A0A2Y9E884"/>
<proteinExistence type="inferred from homology"/>
<evidence type="ECO:0000256" key="3">
    <source>
        <dbReference type="ARBA" id="ARBA00022692"/>
    </source>
</evidence>
<evidence type="ECO:0000256" key="7">
    <source>
        <dbReference type="ARBA" id="ARBA00023180"/>
    </source>
</evidence>
<comment type="similarity">
    <text evidence="2">Belongs to the FAM187 family.</text>
</comment>
<dbReference type="InParanoid" id="A0A2Y9E884"/>
<dbReference type="FunCoup" id="A0A2Y9E884">
    <property type="interactions" value="9"/>
</dbReference>
<feature type="chain" id="PRO_5015910082" evidence="9">
    <location>
        <begin position="18"/>
        <end position="363"/>
    </location>
</feature>
<gene>
    <name evidence="12" type="primary">LOC101352320</name>
</gene>
<dbReference type="InterPro" id="IPR007110">
    <property type="entry name" value="Ig-like_dom"/>
</dbReference>
<keyword evidence="7" id="KW-0325">Glycoprotein</keyword>
<dbReference type="GeneID" id="101352320"/>
<feature type="signal peptide" evidence="9">
    <location>
        <begin position="1"/>
        <end position="17"/>
    </location>
</feature>
<sequence>MLTTLGLLLSLALPVLGTYVSISCPSHNQCQRALLSGNDILLHCPSTGARWYYLQADETSRPTNVLHVFNTDILSEGSLLIRSPQPSQTGYYRCQDPNGTQVVQYEIDFQDVTTLHITHKGLGQKPLQNETLSPNEATLMFTRWEPWQDCNRCGEPGERKRLGYCYIQEPLLEPMPCWLYQDEAKTWSSRMQPELQIEACLEECKPSEGFTWEYVTFDSFNFNKESESVWLSCPLGSIYRPVIWEADNVPLTWRDQLSSQDFSASMDSSTGGSQLQIFRPAIYTCFVQQELVARFNPTSEPEVLLSHGREEAGGRQETGKADSVLKGLKLMLLVGTVLALAGALFKVLRPFQGKKCNQVLLVK</sequence>
<evidence type="ECO:0000313" key="12">
    <source>
        <dbReference type="RefSeq" id="XP_004388180.1"/>
    </source>
</evidence>
<evidence type="ECO:0000256" key="5">
    <source>
        <dbReference type="ARBA" id="ARBA00022989"/>
    </source>
</evidence>
<protein>
    <submittedName>
        <fullName evidence="12">Protein FAM187B-like</fullName>
    </submittedName>
</protein>
<dbReference type="GO" id="GO:0016020">
    <property type="term" value="C:membrane"/>
    <property type="evidence" value="ECO:0007669"/>
    <property type="project" value="UniProtKB-SubCell"/>
</dbReference>
<evidence type="ECO:0000256" key="8">
    <source>
        <dbReference type="SAM" id="Phobius"/>
    </source>
</evidence>
<evidence type="ECO:0000256" key="1">
    <source>
        <dbReference type="ARBA" id="ARBA00004479"/>
    </source>
</evidence>
<organism evidence="11 12">
    <name type="scientific">Trichechus manatus latirostris</name>
    <name type="common">Florida manatee</name>
    <dbReference type="NCBI Taxonomy" id="127582"/>
    <lineage>
        <taxon>Eukaryota</taxon>
        <taxon>Metazoa</taxon>
        <taxon>Chordata</taxon>
        <taxon>Craniata</taxon>
        <taxon>Vertebrata</taxon>
        <taxon>Euteleostomi</taxon>
        <taxon>Mammalia</taxon>
        <taxon>Eutheria</taxon>
        <taxon>Afrotheria</taxon>
        <taxon>Sirenia</taxon>
        <taxon>Trichechidae</taxon>
        <taxon>Trichechus</taxon>
    </lineage>
</organism>
<evidence type="ECO:0000256" key="2">
    <source>
        <dbReference type="ARBA" id="ARBA00008727"/>
    </source>
</evidence>
<keyword evidence="4 9" id="KW-0732">Signal</keyword>
<dbReference type="Proteomes" id="UP000248480">
    <property type="component" value="Unplaced"/>
</dbReference>
<dbReference type="InterPro" id="IPR036179">
    <property type="entry name" value="Ig-like_dom_sf"/>
</dbReference>
<keyword evidence="5 8" id="KW-1133">Transmembrane helix</keyword>
<dbReference type="RefSeq" id="XP_004388180.1">
    <property type="nucleotide sequence ID" value="XM_004388123.1"/>
</dbReference>
<accession>A0A2Y9E884</accession>
<dbReference type="SUPFAM" id="SSF48726">
    <property type="entry name" value="Immunoglobulin"/>
    <property type="match status" value="1"/>
</dbReference>
<dbReference type="PROSITE" id="PS50835">
    <property type="entry name" value="IG_LIKE"/>
    <property type="match status" value="2"/>
</dbReference>
<dbReference type="PANTHER" id="PTHR32178">
    <property type="entry name" value="FAM187"/>
    <property type="match status" value="1"/>
</dbReference>
<keyword evidence="11" id="KW-1185">Reference proteome</keyword>